<name>A0A2Z6G874_9PROT</name>
<dbReference type="KEGG" id="fam:OYT1_ch0085"/>
<organism evidence="1 2">
    <name type="scientific">Ferriphaselus amnicola</name>
    <dbReference type="NCBI Taxonomy" id="1188319"/>
    <lineage>
        <taxon>Bacteria</taxon>
        <taxon>Pseudomonadati</taxon>
        <taxon>Pseudomonadota</taxon>
        <taxon>Betaproteobacteria</taxon>
        <taxon>Nitrosomonadales</taxon>
        <taxon>Gallionellaceae</taxon>
        <taxon>Ferriphaselus</taxon>
    </lineage>
</organism>
<reference evidence="1 2" key="1">
    <citation type="submission" date="2018-06" db="EMBL/GenBank/DDBJ databases">
        <title>OYT1 Genome Sequencing.</title>
        <authorList>
            <person name="Kato S."/>
            <person name="Itoh T."/>
            <person name="Ohkuma M."/>
        </authorList>
    </citation>
    <scope>NUCLEOTIDE SEQUENCE [LARGE SCALE GENOMIC DNA]</scope>
    <source>
        <strain evidence="1 2">OYT1</strain>
    </source>
</reference>
<proteinExistence type="predicted"/>
<evidence type="ECO:0000313" key="1">
    <source>
        <dbReference type="EMBL" id="BBE49661.1"/>
    </source>
</evidence>
<dbReference type="EMBL" id="AP018738">
    <property type="protein sequence ID" value="BBE49661.1"/>
    <property type="molecule type" value="Genomic_DNA"/>
</dbReference>
<dbReference type="RefSeq" id="WP_062627202.1">
    <property type="nucleotide sequence ID" value="NZ_AP018738.1"/>
</dbReference>
<keyword evidence="2" id="KW-1185">Reference proteome</keyword>
<dbReference type="Proteomes" id="UP000033070">
    <property type="component" value="Chromosome"/>
</dbReference>
<evidence type="ECO:0008006" key="3">
    <source>
        <dbReference type="Google" id="ProtNLM"/>
    </source>
</evidence>
<evidence type="ECO:0000313" key="2">
    <source>
        <dbReference type="Proteomes" id="UP000033070"/>
    </source>
</evidence>
<protein>
    <recommendedName>
        <fullName evidence="3">MAE-28990/MAE-18760-like HEPN domain-containing protein</fullName>
    </recommendedName>
</protein>
<sequence>MAHHYVLETADALTLSYEILALEHKRSQSLGFETYRTTFPLLMLNASIIEGTLRFWLASSVKHEMARLIEQGTQLGKTEKDKAEQLLEKFLIEIEGSGGFEKLVSQYNFYFDISLVAKNQGYDQEAIKALFTLRNVLAHGTAVIAPKHPASSPDKENYVDNWQSRLQQVNTVIFAATGTSDVYAALKDYRLPEYFFGQSKTFLKSIYAMLPQHTVNAGIAYSAFTDLSFGFRGRTR</sequence>
<accession>A0A2Z6G874</accession>
<dbReference type="OrthoDB" id="6937176at2"/>
<dbReference type="AlphaFoldDB" id="A0A2Z6G874"/>
<gene>
    <name evidence="1" type="ORF">OYT1_ch0085</name>
</gene>